<accession>A0ABN9D1K9</accession>
<sequence>KLYTWHNAVRQIARQRSVIGHSRKHVSTALESNGGVLYTTASTLCIALGDVRLGCSCSAMETHSMKLSTLLCLSEGHTVGDFCALCASACADPALSFYIAYHLVAELLLFPVASNWL</sequence>
<gene>
    <name evidence="1" type="ORF">SPARVUS_LOCUS6365451</name>
</gene>
<evidence type="ECO:0000313" key="1">
    <source>
        <dbReference type="EMBL" id="CAI9566378.1"/>
    </source>
</evidence>
<organism evidence="1 2">
    <name type="scientific">Staurois parvus</name>
    <dbReference type="NCBI Taxonomy" id="386267"/>
    <lineage>
        <taxon>Eukaryota</taxon>
        <taxon>Metazoa</taxon>
        <taxon>Chordata</taxon>
        <taxon>Craniata</taxon>
        <taxon>Vertebrata</taxon>
        <taxon>Euteleostomi</taxon>
        <taxon>Amphibia</taxon>
        <taxon>Batrachia</taxon>
        <taxon>Anura</taxon>
        <taxon>Neobatrachia</taxon>
        <taxon>Ranoidea</taxon>
        <taxon>Ranidae</taxon>
        <taxon>Staurois</taxon>
    </lineage>
</organism>
<evidence type="ECO:0000313" key="2">
    <source>
        <dbReference type="Proteomes" id="UP001162483"/>
    </source>
</evidence>
<name>A0ABN9D1K9_9NEOB</name>
<dbReference type="EMBL" id="CATNWA010014032">
    <property type="protein sequence ID" value="CAI9566378.1"/>
    <property type="molecule type" value="Genomic_DNA"/>
</dbReference>
<proteinExistence type="predicted"/>
<dbReference type="Proteomes" id="UP001162483">
    <property type="component" value="Unassembled WGS sequence"/>
</dbReference>
<feature type="non-terminal residue" evidence="1">
    <location>
        <position position="1"/>
    </location>
</feature>
<comment type="caution">
    <text evidence="1">The sequence shown here is derived from an EMBL/GenBank/DDBJ whole genome shotgun (WGS) entry which is preliminary data.</text>
</comment>
<reference evidence="1" key="1">
    <citation type="submission" date="2023-05" db="EMBL/GenBank/DDBJ databases">
        <authorList>
            <person name="Stuckert A."/>
        </authorList>
    </citation>
    <scope>NUCLEOTIDE SEQUENCE</scope>
</reference>
<keyword evidence="2" id="KW-1185">Reference proteome</keyword>
<protein>
    <submittedName>
        <fullName evidence="1">Uncharacterized protein</fullName>
    </submittedName>
</protein>